<reference evidence="3 4" key="1">
    <citation type="journal article" date="2024" name="Nat. Commun.">
        <title>Phylogenomics reveals the evolutionary origins of lichenization in chlorophyte algae.</title>
        <authorList>
            <person name="Puginier C."/>
            <person name="Libourel C."/>
            <person name="Otte J."/>
            <person name="Skaloud P."/>
            <person name="Haon M."/>
            <person name="Grisel S."/>
            <person name="Petersen M."/>
            <person name="Berrin J.G."/>
            <person name="Delaux P.M."/>
            <person name="Dal Grande F."/>
            <person name="Keller J."/>
        </authorList>
    </citation>
    <scope>NUCLEOTIDE SEQUENCE [LARGE SCALE GENOMIC DNA]</scope>
    <source>
        <strain evidence="3 4">SAG 2145</strain>
    </source>
</reference>
<evidence type="ECO:0000313" key="4">
    <source>
        <dbReference type="Proteomes" id="UP001438707"/>
    </source>
</evidence>
<feature type="coiled-coil region" evidence="1">
    <location>
        <begin position="9"/>
        <end position="36"/>
    </location>
</feature>
<dbReference type="Proteomes" id="UP001438707">
    <property type="component" value="Unassembled WGS sequence"/>
</dbReference>
<keyword evidence="4" id="KW-1185">Reference proteome</keyword>
<keyword evidence="1" id="KW-0175">Coiled coil</keyword>
<dbReference type="Pfam" id="PF04720">
    <property type="entry name" value="PDDEXK_6"/>
    <property type="match status" value="1"/>
</dbReference>
<comment type="caution">
    <text evidence="3">The sequence shown here is derived from an EMBL/GenBank/DDBJ whole genome shotgun (WGS) entry which is preliminary data.</text>
</comment>
<protein>
    <submittedName>
        <fullName evidence="3">Uncharacterized protein</fullName>
    </submittedName>
</protein>
<proteinExistence type="predicted"/>
<feature type="region of interest" description="Disordered" evidence="2">
    <location>
        <begin position="179"/>
        <end position="228"/>
    </location>
</feature>
<organism evidence="3 4">
    <name type="scientific">Apatococcus lobatus</name>
    <dbReference type="NCBI Taxonomy" id="904363"/>
    <lineage>
        <taxon>Eukaryota</taxon>
        <taxon>Viridiplantae</taxon>
        <taxon>Chlorophyta</taxon>
        <taxon>core chlorophytes</taxon>
        <taxon>Trebouxiophyceae</taxon>
        <taxon>Chlorellales</taxon>
        <taxon>Chlorellaceae</taxon>
        <taxon>Apatococcus</taxon>
    </lineage>
</organism>
<dbReference type="PANTHER" id="PTHR31579:SF1">
    <property type="entry name" value="OS03G0796600 PROTEIN"/>
    <property type="match status" value="1"/>
</dbReference>
<dbReference type="PANTHER" id="PTHR31579">
    <property type="entry name" value="OS03G0796600 PROTEIN"/>
    <property type="match status" value="1"/>
</dbReference>
<gene>
    <name evidence="3" type="ORF">WJX74_007060</name>
</gene>
<evidence type="ECO:0000313" key="3">
    <source>
        <dbReference type="EMBL" id="KAK9830783.1"/>
    </source>
</evidence>
<dbReference type="InterPro" id="IPR006502">
    <property type="entry name" value="PDDEXK-like"/>
</dbReference>
<evidence type="ECO:0000256" key="2">
    <source>
        <dbReference type="SAM" id="MobiDB-lite"/>
    </source>
</evidence>
<sequence length="264" mass="29205">METPEAQWVAQIESRLGQLEKESDEKDRKIARLERELQGKVSKDQLTLLPGTCVFSDGAVLSWILKGPQREVGVVLRDKTSMDFSGLSLGIVLQGPDFERYMDAIVMHSIIEPRLNEIFQIGPSTPFYTSLLELVPLEFVGCPDKLRLLTEHLCREMAGAFRTNGRSLPPWRRSVSMLRKWDSSTERRQPTAGLDGEPCQQSNASLAEGATQCGRTPPGTHSPVPEPWAHLLPPIVSVKPAGLAKPKNKHVKQKQFAGSAMQGG</sequence>
<accession>A0AAW1RAY7</accession>
<dbReference type="EMBL" id="JALJOS010000015">
    <property type="protein sequence ID" value="KAK9830783.1"/>
    <property type="molecule type" value="Genomic_DNA"/>
</dbReference>
<feature type="region of interest" description="Disordered" evidence="2">
    <location>
        <begin position="243"/>
        <end position="264"/>
    </location>
</feature>
<feature type="compositionally biased region" description="Basic and acidic residues" evidence="2">
    <location>
        <begin position="179"/>
        <end position="189"/>
    </location>
</feature>
<evidence type="ECO:0000256" key="1">
    <source>
        <dbReference type="SAM" id="Coils"/>
    </source>
</evidence>
<name>A0AAW1RAY7_9CHLO</name>
<dbReference type="AlphaFoldDB" id="A0AAW1RAY7"/>